<feature type="transmembrane region" description="Helical" evidence="1">
    <location>
        <begin position="93"/>
        <end position="115"/>
    </location>
</feature>
<dbReference type="Pfam" id="PF00892">
    <property type="entry name" value="EamA"/>
    <property type="match status" value="2"/>
</dbReference>
<protein>
    <submittedName>
        <fullName evidence="3">EamA/RhaT family transporter</fullName>
    </submittedName>
</protein>
<dbReference type="GO" id="GO:0016020">
    <property type="term" value="C:membrane"/>
    <property type="evidence" value="ECO:0007669"/>
    <property type="project" value="InterPro"/>
</dbReference>
<evidence type="ECO:0000313" key="4">
    <source>
        <dbReference type="Proteomes" id="UP000229498"/>
    </source>
</evidence>
<proteinExistence type="predicted"/>
<gene>
    <name evidence="3" type="ORF">CVT23_00490</name>
</gene>
<feature type="transmembrane region" description="Helical" evidence="1">
    <location>
        <begin position="233"/>
        <end position="252"/>
    </location>
</feature>
<feature type="transmembrane region" description="Helical" evidence="1">
    <location>
        <begin position="258"/>
        <end position="279"/>
    </location>
</feature>
<organism evidence="3 4">
    <name type="scientific">Minwuia thermotolerans</name>
    <dbReference type="NCBI Taxonomy" id="2056226"/>
    <lineage>
        <taxon>Bacteria</taxon>
        <taxon>Pseudomonadati</taxon>
        <taxon>Pseudomonadota</taxon>
        <taxon>Alphaproteobacteria</taxon>
        <taxon>Minwuiales</taxon>
        <taxon>Minwuiaceae</taxon>
        <taxon>Minwuia</taxon>
    </lineage>
</organism>
<dbReference type="InterPro" id="IPR000620">
    <property type="entry name" value="EamA_dom"/>
</dbReference>
<dbReference type="EMBL" id="PHIG01000004">
    <property type="protein sequence ID" value="PJK31570.1"/>
    <property type="molecule type" value="Genomic_DNA"/>
</dbReference>
<dbReference type="InterPro" id="IPR037185">
    <property type="entry name" value="EmrE-like"/>
</dbReference>
<reference evidence="3 4" key="1">
    <citation type="submission" date="2017-11" db="EMBL/GenBank/DDBJ databases">
        <title>Draft genome sequence of Rhizobiales bacterium SY3-13.</title>
        <authorList>
            <person name="Sun C."/>
        </authorList>
    </citation>
    <scope>NUCLEOTIDE SEQUENCE [LARGE SCALE GENOMIC DNA]</scope>
    <source>
        <strain evidence="3 4">SY3-13</strain>
    </source>
</reference>
<feature type="transmembrane region" description="Helical" evidence="1">
    <location>
        <begin position="122"/>
        <end position="139"/>
    </location>
</feature>
<accession>A0A2M9G793</accession>
<feature type="domain" description="EamA" evidence="2">
    <location>
        <begin position="148"/>
        <end position="273"/>
    </location>
</feature>
<keyword evidence="1" id="KW-1133">Transmembrane helix</keyword>
<sequence length="287" mass="30463">MTERQKGLLIMVAGVMALSPDALLVKMSGLPAPAVIFWRGLFVGLTLSVGMALWWRGEFLARMRAIGRPGILVAVLYGVTNNCFVAANTYTAAANVLVIIATTPLISSIFGRIFLRERVAPRTWVASVVALGGVALVAGEQISLNAGLGEFFALICVIGISLAFVVIRKSRAVNMIPAITLGMFMAGAPAVFFIQEPATGLAWFAVLAAGLVFIPLADVAISLGPRYLPAGEVGLILLLETVFGSLWVWLVLSEAPTQLGFIGGLIILATLIVHTLIGLRRERRLPA</sequence>
<dbReference type="PANTHER" id="PTHR22911:SF79">
    <property type="entry name" value="MOBA-LIKE NTP TRANSFERASE DOMAIN-CONTAINING PROTEIN"/>
    <property type="match status" value="1"/>
</dbReference>
<dbReference type="SUPFAM" id="SSF103481">
    <property type="entry name" value="Multidrug resistance efflux transporter EmrE"/>
    <property type="match status" value="2"/>
</dbReference>
<dbReference type="Proteomes" id="UP000229498">
    <property type="component" value="Unassembled WGS sequence"/>
</dbReference>
<evidence type="ECO:0000259" key="2">
    <source>
        <dbReference type="Pfam" id="PF00892"/>
    </source>
</evidence>
<feature type="transmembrane region" description="Helical" evidence="1">
    <location>
        <begin position="174"/>
        <end position="194"/>
    </location>
</feature>
<evidence type="ECO:0000313" key="3">
    <source>
        <dbReference type="EMBL" id="PJK31570.1"/>
    </source>
</evidence>
<comment type="caution">
    <text evidence="3">The sequence shown here is derived from an EMBL/GenBank/DDBJ whole genome shotgun (WGS) entry which is preliminary data.</text>
</comment>
<feature type="transmembrane region" description="Helical" evidence="1">
    <location>
        <begin position="151"/>
        <end position="167"/>
    </location>
</feature>
<dbReference type="RefSeq" id="WP_109794396.1">
    <property type="nucleotide sequence ID" value="NZ_PHIG01000004.1"/>
</dbReference>
<keyword evidence="1" id="KW-0472">Membrane</keyword>
<name>A0A2M9G793_9PROT</name>
<dbReference type="PANTHER" id="PTHR22911">
    <property type="entry name" value="ACYL-MALONYL CONDENSING ENZYME-RELATED"/>
    <property type="match status" value="1"/>
</dbReference>
<dbReference type="AlphaFoldDB" id="A0A2M9G793"/>
<feature type="transmembrane region" description="Helical" evidence="1">
    <location>
        <begin position="67"/>
        <end position="87"/>
    </location>
</feature>
<feature type="transmembrane region" description="Helical" evidence="1">
    <location>
        <begin position="200"/>
        <end position="221"/>
    </location>
</feature>
<dbReference type="OrthoDB" id="9810239at2"/>
<evidence type="ECO:0000256" key="1">
    <source>
        <dbReference type="SAM" id="Phobius"/>
    </source>
</evidence>
<feature type="domain" description="EamA" evidence="2">
    <location>
        <begin position="8"/>
        <end position="137"/>
    </location>
</feature>
<feature type="transmembrane region" description="Helical" evidence="1">
    <location>
        <begin position="7"/>
        <end position="24"/>
    </location>
</feature>
<feature type="transmembrane region" description="Helical" evidence="1">
    <location>
        <begin position="36"/>
        <end position="55"/>
    </location>
</feature>
<keyword evidence="1" id="KW-0812">Transmembrane</keyword>
<keyword evidence="4" id="KW-1185">Reference proteome</keyword>